<feature type="transmembrane region" description="Helical" evidence="12">
    <location>
        <begin position="38"/>
        <end position="56"/>
    </location>
</feature>
<evidence type="ECO:0000256" key="2">
    <source>
        <dbReference type="ARBA" id="ARBA00022475"/>
    </source>
</evidence>
<keyword evidence="2 12" id="KW-1003">Cell membrane</keyword>
<comment type="activity regulation">
    <text evidence="12">Na(+) is not transported, but it plays an essential structural role and its presence is essential for fluoride channel function.</text>
</comment>
<feature type="binding site" evidence="12">
    <location>
        <position position="75"/>
    </location>
    <ligand>
        <name>Na(+)</name>
        <dbReference type="ChEBI" id="CHEBI:29101"/>
        <note>structural</note>
    </ligand>
</feature>
<dbReference type="EMBL" id="FMUN01000001">
    <property type="protein sequence ID" value="SCX75893.1"/>
    <property type="molecule type" value="Genomic_DNA"/>
</dbReference>
<evidence type="ECO:0000256" key="5">
    <source>
        <dbReference type="ARBA" id="ARBA00022989"/>
    </source>
</evidence>
<dbReference type="AlphaFoldDB" id="A0A0P9EKT3"/>
<evidence type="ECO:0000256" key="11">
    <source>
        <dbReference type="ARBA" id="ARBA00035585"/>
    </source>
</evidence>
<organism evidence="13 14">
    <name type="scientific">Thiohalorhabdus denitrificans</name>
    <dbReference type="NCBI Taxonomy" id="381306"/>
    <lineage>
        <taxon>Bacteria</taxon>
        <taxon>Pseudomonadati</taxon>
        <taxon>Pseudomonadota</taxon>
        <taxon>Gammaproteobacteria</taxon>
        <taxon>Thiohalorhabdales</taxon>
        <taxon>Thiohalorhabdaceae</taxon>
        <taxon>Thiohalorhabdus</taxon>
    </lineage>
</organism>
<dbReference type="PATRIC" id="fig|381306.5.peg.1732"/>
<keyword evidence="7 12" id="KW-0406">Ion transport</keyword>
<dbReference type="GO" id="GO:0046872">
    <property type="term" value="F:metal ion binding"/>
    <property type="evidence" value="ECO:0007669"/>
    <property type="project" value="UniProtKB-KW"/>
</dbReference>
<keyword evidence="12" id="KW-0813">Transport</keyword>
<evidence type="ECO:0000256" key="4">
    <source>
        <dbReference type="ARBA" id="ARBA00022692"/>
    </source>
</evidence>
<keyword evidence="14" id="KW-1185">Reference proteome</keyword>
<dbReference type="GO" id="GO:0140114">
    <property type="term" value="P:cellular detoxification of fluoride"/>
    <property type="evidence" value="ECO:0007669"/>
    <property type="project" value="UniProtKB-UniRule"/>
</dbReference>
<dbReference type="NCBIfam" id="TIGR00494">
    <property type="entry name" value="crcB"/>
    <property type="match status" value="1"/>
</dbReference>
<reference evidence="14" key="1">
    <citation type="submission" date="2016-10" db="EMBL/GenBank/DDBJ databases">
        <authorList>
            <person name="Varghese N."/>
        </authorList>
    </citation>
    <scope>NUCLEOTIDE SEQUENCE [LARGE SCALE GENOMIC DNA]</scope>
    <source>
        <strain evidence="14">HL 19</strain>
    </source>
</reference>
<dbReference type="Proteomes" id="UP000183104">
    <property type="component" value="Unassembled WGS sequence"/>
</dbReference>
<protein>
    <recommendedName>
        <fullName evidence="12">Fluoride-specific ion channel FluC</fullName>
    </recommendedName>
</protein>
<keyword evidence="9 12" id="KW-0407">Ion channel</keyword>
<keyword evidence="8 12" id="KW-0472">Membrane</keyword>
<evidence type="ECO:0000313" key="14">
    <source>
        <dbReference type="Proteomes" id="UP000183104"/>
    </source>
</evidence>
<comment type="similarity">
    <text evidence="10 12">Belongs to the fluoride channel Fluc/FEX (TC 1.A.43) family.</text>
</comment>
<dbReference type="OrthoDB" id="9806299at2"/>
<feature type="binding site" evidence="12">
    <location>
        <position position="78"/>
    </location>
    <ligand>
        <name>Na(+)</name>
        <dbReference type="ChEBI" id="CHEBI:29101"/>
        <note>structural</note>
    </ligand>
</feature>
<evidence type="ECO:0000256" key="8">
    <source>
        <dbReference type="ARBA" id="ARBA00023136"/>
    </source>
</evidence>
<evidence type="ECO:0000256" key="3">
    <source>
        <dbReference type="ARBA" id="ARBA00022519"/>
    </source>
</evidence>
<accession>A0A0P9EKT3</accession>
<gene>
    <name evidence="12" type="primary">fluC</name>
    <name evidence="12" type="synonym">crcB</name>
    <name evidence="13" type="ORF">SAMN05661077_0274</name>
</gene>
<keyword evidence="5 12" id="KW-1133">Transmembrane helix</keyword>
<dbReference type="Pfam" id="PF02537">
    <property type="entry name" value="CRCB"/>
    <property type="match status" value="1"/>
</dbReference>
<dbReference type="PANTHER" id="PTHR28259">
    <property type="entry name" value="FLUORIDE EXPORT PROTEIN 1-RELATED"/>
    <property type="match status" value="1"/>
</dbReference>
<dbReference type="GO" id="GO:0005886">
    <property type="term" value="C:plasma membrane"/>
    <property type="evidence" value="ECO:0007669"/>
    <property type="project" value="UniProtKB-SubCell"/>
</dbReference>
<dbReference type="HAMAP" id="MF_00454">
    <property type="entry name" value="FluC"/>
    <property type="match status" value="1"/>
</dbReference>
<feature type="transmembrane region" description="Helical" evidence="12">
    <location>
        <begin position="68"/>
        <end position="88"/>
    </location>
</feature>
<dbReference type="STRING" id="381306.AN478_12890"/>
<keyword evidence="3" id="KW-0997">Cell inner membrane</keyword>
<evidence type="ECO:0000256" key="7">
    <source>
        <dbReference type="ARBA" id="ARBA00023065"/>
    </source>
</evidence>
<dbReference type="InterPro" id="IPR003691">
    <property type="entry name" value="FluC"/>
</dbReference>
<dbReference type="PANTHER" id="PTHR28259:SF1">
    <property type="entry name" value="FLUORIDE EXPORT PROTEIN 1-RELATED"/>
    <property type="match status" value="1"/>
</dbReference>
<name>A0A0P9EKT3_9GAMM</name>
<comment type="subcellular location">
    <subcellularLocation>
        <location evidence="1 12">Cell membrane</location>
        <topology evidence="1 12">Multi-pass membrane protein</topology>
    </subcellularLocation>
</comment>
<evidence type="ECO:0000256" key="12">
    <source>
        <dbReference type="HAMAP-Rule" id="MF_00454"/>
    </source>
</evidence>
<keyword evidence="6 12" id="KW-0915">Sodium</keyword>
<evidence type="ECO:0000256" key="6">
    <source>
        <dbReference type="ARBA" id="ARBA00023053"/>
    </source>
</evidence>
<feature type="transmembrane region" description="Helical" evidence="12">
    <location>
        <begin position="100"/>
        <end position="120"/>
    </location>
</feature>
<evidence type="ECO:0000256" key="10">
    <source>
        <dbReference type="ARBA" id="ARBA00035120"/>
    </source>
</evidence>
<dbReference type="RefSeq" id="WP_054967008.1">
    <property type="nucleotide sequence ID" value="NZ_FMUN01000001.1"/>
</dbReference>
<evidence type="ECO:0000256" key="9">
    <source>
        <dbReference type="ARBA" id="ARBA00023303"/>
    </source>
</evidence>
<evidence type="ECO:0000313" key="13">
    <source>
        <dbReference type="EMBL" id="SCX75893.1"/>
    </source>
</evidence>
<dbReference type="GO" id="GO:0062054">
    <property type="term" value="F:fluoride channel activity"/>
    <property type="evidence" value="ECO:0007669"/>
    <property type="project" value="UniProtKB-UniRule"/>
</dbReference>
<keyword evidence="4 12" id="KW-0812">Transmembrane</keyword>
<comment type="catalytic activity">
    <reaction evidence="11">
        <text>fluoride(in) = fluoride(out)</text>
        <dbReference type="Rhea" id="RHEA:76159"/>
        <dbReference type="ChEBI" id="CHEBI:17051"/>
    </reaction>
    <physiologicalReaction direction="left-to-right" evidence="11">
        <dbReference type="Rhea" id="RHEA:76160"/>
    </physiologicalReaction>
</comment>
<comment type="function">
    <text evidence="12">Fluoride-specific ion channel. Important for reducing fluoride concentration in the cell, thus reducing its toxicity.</text>
</comment>
<keyword evidence="12" id="KW-0479">Metal-binding</keyword>
<evidence type="ECO:0000256" key="1">
    <source>
        <dbReference type="ARBA" id="ARBA00004651"/>
    </source>
</evidence>
<sequence length="124" mass="12536">MAQTLAIAAGGALGALLRYWVVTGVHGLLGAGFPYGTLAVNTLGSLLMGFLSVVLLERAGIGPELRAALLVGLLGSFTTFSSFSMETLNLLEGGARSKAAASVAANLAFCLLAVWAGVIAGRKL</sequence>
<proteinExistence type="inferred from homology"/>